<dbReference type="PANTHER" id="PTHR43277">
    <property type="entry name" value="ARGININE DECARBOXYLASE"/>
    <property type="match status" value="1"/>
</dbReference>
<accession>A0A5J5GRR3</accession>
<dbReference type="AlphaFoldDB" id="A0A5J5GRR3"/>
<dbReference type="InterPro" id="IPR000310">
    <property type="entry name" value="Orn/Lys/Arg_deCO2ase_major_dom"/>
</dbReference>
<keyword evidence="8" id="KW-0032">Aminotransferase</keyword>
<name>A0A5J5GRR3_9BACI</name>
<comment type="cofactor">
    <cofactor evidence="1">
        <name>pyridoxal 5'-phosphate</name>
        <dbReference type="ChEBI" id="CHEBI:597326"/>
    </cofactor>
</comment>
<dbReference type="SUPFAM" id="SSF53383">
    <property type="entry name" value="PLP-dependent transferases"/>
    <property type="match status" value="1"/>
</dbReference>
<keyword evidence="9" id="KW-1185">Reference proteome</keyword>
<evidence type="ECO:0000313" key="9">
    <source>
        <dbReference type="Proteomes" id="UP000326671"/>
    </source>
</evidence>
<dbReference type="InterPro" id="IPR015421">
    <property type="entry name" value="PyrdxlP-dep_Trfase_major"/>
</dbReference>
<evidence type="ECO:0000256" key="1">
    <source>
        <dbReference type="ARBA" id="ARBA00001933"/>
    </source>
</evidence>
<dbReference type="SUPFAM" id="SSF55904">
    <property type="entry name" value="Ornithine decarboxylase C-terminal domain"/>
    <property type="match status" value="1"/>
</dbReference>
<keyword evidence="8" id="KW-0808">Transferase</keyword>
<feature type="domain" description="Orn/Lys/Arg decarboxylase C-terminal" evidence="7">
    <location>
        <begin position="366"/>
        <end position="453"/>
    </location>
</feature>
<dbReference type="Gene3D" id="3.40.640.10">
    <property type="entry name" value="Type I PLP-dependent aspartate aminotransferase-like (Major domain)"/>
    <property type="match status" value="1"/>
</dbReference>
<feature type="domain" description="Orn/Lys/Arg decarboxylases family 1 pyridoxal-P attachment site" evidence="6">
    <location>
        <begin position="6"/>
        <end position="306"/>
    </location>
</feature>
<sequence>MNQSKTPLYNQLFLHSEKHPISLHVPGHKYGETFPKTAKTHFQALLKLDATELSDLDDLHSPEGVILEAETLLSQLYGVEKSFFLVNGSTVGNLAMIMAVLTEHDTVLVQRNCHKSVMNGIELVGAKAVFLSPDYHQDWAVSGGVSVEIVKKALDVYSNAKAVILTYPNYYGMVNELEKIIQLAHSRNIPVLVDEAHGAHFISGGSFPKSAVQLGADIVVQSAHKTLPAMTMGSFLHMNGNRVARASIEKYLNILQSSSPSYPIMASLDLARSYLGTYSKEDHHYLNEQISAFKERLKQLDGIRVMEYDDGGDLLKVTLQTANQYNGFELQAAFEREGIYTELADPYNVLLVLPLLKQDSQFPFMRIADGIHHSLRDVQLIDREKKMVNYTPLITAPVLTSQEMGQFEIRKVPLLDAVDEICAEKIIPYPPGIPLLLPGELITAGMIRQIEGLIDSGARFQGANYIYEHYITIFTKK</sequence>
<reference evidence="8 9" key="1">
    <citation type="submission" date="2019-09" db="EMBL/GenBank/DDBJ databases">
        <title>Whole genome sequences of isolates from the Mars Exploration Rovers.</title>
        <authorList>
            <person name="Seuylemezian A."/>
            <person name="Vaishampayan P."/>
        </authorList>
    </citation>
    <scope>NUCLEOTIDE SEQUENCE [LARGE SCALE GENOMIC DNA]</scope>
    <source>
        <strain evidence="8 9">MER_TA_151</strain>
    </source>
</reference>
<dbReference type="GO" id="GO:0008483">
    <property type="term" value="F:transaminase activity"/>
    <property type="evidence" value="ECO:0007669"/>
    <property type="project" value="UniProtKB-KW"/>
</dbReference>
<evidence type="ECO:0000256" key="3">
    <source>
        <dbReference type="ARBA" id="ARBA00022793"/>
    </source>
</evidence>
<dbReference type="Gene3D" id="3.90.105.10">
    <property type="entry name" value="Molybdopterin biosynthesis moea protein, domain 2"/>
    <property type="match status" value="1"/>
</dbReference>
<keyword evidence="5" id="KW-0456">Lyase</keyword>
<evidence type="ECO:0000313" key="8">
    <source>
        <dbReference type="EMBL" id="KAA9011109.1"/>
    </source>
</evidence>
<evidence type="ECO:0000256" key="4">
    <source>
        <dbReference type="ARBA" id="ARBA00022898"/>
    </source>
</evidence>
<gene>
    <name evidence="8" type="ORF">F4V44_27025</name>
</gene>
<evidence type="ECO:0000256" key="5">
    <source>
        <dbReference type="ARBA" id="ARBA00023239"/>
    </source>
</evidence>
<dbReference type="InterPro" id="IPR036633">
    <property type="entry name" value="Prn/Lys/Arg_de-COase_C_sf"/>
</dbReference>
<dbReference type="GO" id="GO:0016831">
    <property type="term" value="F:carboxy-lyase activity"/>
    <property type="evidence" value="ECO:0007669"/>
    <property type="project" value="UniProtKB-KW"/>
</dbReference>
<organism evidence="8 9">
    <name type="scientific">Niallia endozanthoxylica</name>
    <dbReference type="NCBI Taxonomy" id="2036016"/>
    <lineage>
        <taxon>Bacteria</taxon>
        <taxon>Bacillati</taxon>
        <taxon>Bacillota</taxon>
        <taxon>Bacilli</taxon>
        <taxon>Bacillales</taxon>
        <taxon>Bacillaceae</taxon>
        <taxon>Niallia</taxon>
    </lineage>
</organism>
<dbReference type="Pfam" id="PF03711">
    <property type="entry name" value="OKR_DC_1_C"/>
    <property type="match status" value="1"/>
</dbReference>
<dbReference type="InterPro" id="IPR015424">
    <property type="entry name" value="PyrdxlP-dep_Trfase"/>
</dbReference>
<dbReference type="CDD" id="cd00615">
    <property type="entry name" value="Orn_deC_like"/>
    <property type="match status" value="1"/>
</dbReference>
<comment type="caution">
    <text evidence="8">The sequence shown here is derived from an EMBL/GenBank/DDBJ whole genome shotgun (WGS) entry which is preliminary data.</text>
</comment>
<dbReference type="InterPro" id="IPR052357">
    <property type="entry name" value="Orn_Lys_Arg_decarboxylase-I"/>
</dbReference>
<dbReference type="Pfam" id="PF01276">
    <property type="entry name" value="OKR_DC_1"/>
    <property type="match status" value="1"/>
</dbReference>
<keyword evidence="4" id="KW-0663">Pyridoxal phosphate</keyword>
<evidence type="ECO:0000256" key="2">
    <source>
        <dbReference type="ARBA" id="ARBA00010671"/>
    </source>
</evidence>
<dbReference type="Proteomes" id="UP000326671">
    <property type="component" value="Unassembled WGS sequence"/>
</dbReference>
<proteinExistence type="inferred from homology"/>
<protein>
    <submittedName>
        <fullName evidence="8">Aminotransferase class I/II-fold pyridoxal phosphate-dependent enzyme</fullName>
    </submittedName>
</protein>
<evidence type="ECO:0000259" key="7">
    <source>
        <dbReference type="Pfam" id="PF03711"/>
    </source>
</evidence>
<comment type="similarity">
    <text evidence="2">Belongs to the Orn/Lys/Arg decarboxylase class-I family.</text>
</comment>
<dbReference type="PANTHER" id="PTHR43277:SF3">
    <property type="entry name" value="DECARBOXYLASE, PUTATIVE-RELATED"/>
    <property type="match status" value="1"/>
</dbReference>
<keyword evidence="3" id="KW-0210">Decarboxylase</keyword>
<dbReference type="RefSeq" id="WP_150443070.1">
    <property type="nucleotide sequence ID" value="NZ_VYKL01000079.1"/>
</dbReference>
<dbReference type="OrthoDB" id="9815233at2"/>
<evidence type="ECO:0000259" key="6">
    <source>
        <dbReference type="Pfam" id="PF01276"/>
    </source>
</evidence>
<dbReference type="EMBL" id="VYKL01000079">
    <property type="protein sequence ID" value="KAA9011109.1"/>
    <property type="molecule type" value="Genomic_DNA"/>
</dbReference>
<dbReference type="InterPro" id="IPR008286">
    <property type="entry name" value="Prn/Lys/Arg_de-COase_C"/>
</dbReference>